<dbReference type="PANTHER" id="PTHR43798:SF33">
    <property type="entry name" value="HYDROLASE, PUTATIVE (AFU_ORTHOLOGUE AFUA_2G14860)-RELATED"/>
    <property type="match status" value="1"/>
</dbReference>
<evidence type="ECO:0000259" key="2">
    <source>
        <dbReference type="Pfam" id="PF00561"/>
    </source>
</evidence>
<keyword evidence="3" id="KW-0378">Hydrolase</keyword>
<dbReference type="InterPro" id="IPR029058">
    <property type="entry name" value="AB_hydrolase_fold"/>
</dbReference>
<dbReference type="RefSeq" id="WP_176162095.1">
    <property type="nucleotide sequence ID" value="NZ_CP054929.1"/>
</dbReference>
<dbReference type="PANTHER" id="PTHR43798">
    <property type="entry name" value="MONOACYLGLYCEROL LIPASE"/>
    <property type="match status" value="1"/>
</dbReference>
<dbReference type="Gene3D" id="3.40.50.1820">
    <property type="entry name" value="alpha/beta hydrolase"/>
    <property type="match status" value="1"/>
</dbReference>
<feature type="signal peptide" evidence="1">
    <location>
        <begin position="1"/>
        <end position="21"/>
    </location>
</feature>
<dbReference type="AlphaFoldDB" id="A0A7H8N728"/>
<dbReference type="PRINTS" id="PR00412">
    <property type="entry name" value="EPOXHYDRLASE"/>
</dbReference>
<sequence>MAQIPAVSTAHPALSPSPALASALGAAASAAPGRPAPGPVTAPAPAAHVGPLATRVTGSGPGVLLAHGAGGSIEGNYVPILPALAAGHTVVAPDYPGSGDTPRAGAPLTLDGLADALVAEAVGAGVETFTLVGYSLGTAVAVRAATRHPERVRGLVLTAGLARADNRLRTTLALWRRLLALSDRRAFAELVALTAFAPATYEGLAADQLDPLLDDIAASVPPGTPDQAALVGGVDTTADLPRVTVPTLVIATTADLLVSPDHSRPLAENIAGAEYAELATGHLPMVEAPAEWAELITDFLSRHGL</sequence>
<reference evidence="3 4" key="1">
    <citation type="submission" date="2020-06" db="EMBL/GenBank/DDBJ databases">
        <title>Genome mining for natural products.</title>
        <authorList>
            <person name="Zhang B."/>
            <person name="Shi J."/>
            <person name="Ge H."/>
        </authorList>
    </citation>
    <scope>NUCLEOTIDE SEQUENCE [LARGE SCALE GENOMIC DNA]</scope>
    <source>
        <strain evidence="3 4">NA00687</strain>
    </source>
</reference>
<dbReference type="Pfam" id="PF00561">
    <property type="entry name" value="Abhydrolase_1"/>
    <property type="match status" value="1"/>
</dbReference>
<accession>A0A7H8N728</accession>
<evidence type="ECO:0000313" key="4">
    <source>
        <dbReference type="Proteomes" id="UP000509303"/>
    </source>
</evidence>
<dbReference type="InterPro" id="IPR050266">
    <property type="entry name" value="AB_hydrolase_sf"/>
</dbReference>
<evidence type="ECO:0000256" key="1">
    <source>
        <dbReference type="SAM" id="SignalP"/>
    </source>
</evidence>
<dbReference type="InterPro" id="IPR000073">
    <property type="entry name" value="AB_hydrolase_1"/>
</dbReference>
<dbReference type="GO" id="GO:0016787">
    <property type="term" value="F:hydrolase activity"/>
    <property type="evidence" value="ECO:0007669"/>
    <property type="project" value="UniProtKB-KW"/>
</dbReference>
<keyword evidence="1" id="KW-0732">Signal</keyword>
<name>A0A7H8N728_9ACTN</name>
<feature type="chain" id="PRO_5028977301" evidence="1">
    <location>
        <begin position="22"/>
        <end position="305"/>
    </location>
</feature>
<feature type="domain" description="AB hydrolase-1" evidence="2">
    <location>
        <begin position="63"/>
        <end position="289"/>
    </location>
</feature>
<evidence type="ECO:0000313" key="3">
    <source>
        <dbReference type="EMBL" id="QKW50360.1"/>
    </source>
</evidence>
<gene>
    <name evidence="3" type="ORF">HUT08_13350</name>
</gene>
<organism evidence="3 4">
    <name type="scientific">Streptomyces buecherae</name>
    <dbReference type="NCBI Taxonomy" id="2763006"/>
    <lineage>
        <taxon>Bacteria</taxon>
        <taxon>Bacillati</taxon>
        <taxon>Actinomycetota</taxon>
        <taxon>Actinomycetes</taxon>
        <taxon>Kitasatosporales</taxon>
        <taxon>Streptomycetaceae</taxon>
        <taxon>Streptomyces</taxon>
    </lineage>
</organism>
<dbReference type="EMBL" id="CP054929">
    <property type="protein sequence ID" value="QKW50360.1"/>
    <property type="molecule type" value="Genomic_DNA"/>
</dbReference>
<dbReference type="GO" id="GO:0016020">
    <property type="term" value="C:membrane"/>
    <property type="evidence" value="ECO:0007669"/>
    <property type="project" value="TreeGrafter"/>
</dbReference>
<keyword evidence="4" id="KW-1185">Reference proteome</keyword>
<dbReference type="Proteomes" id="UP000509303">
    <property type="component" value="Chromosome"/>
</dbReference>
<dbReference type="SUPFAM" id="SSF53474">
    <property type="entry name" value="alpha/beta-Hydrolases"/>
    <property type="match status" value="1"/>
</dbReference>
<dbReference type="PRINTS" id="PR00111">
    <property type="entry name" value="ABHYDROLASE"/>
</dbReference>
<dbReference type="InterPro" id="IPR000639">
    <property type="entry name" value="Epox_hydrolase-like"/>
</dbReference>
<protein>
    <submittedName>
        <fullName evidence="3">Alpha/beta hydrolase</fullName>
    </submittedName>
</protein>
<proteinExistence type="predicted"/>